<feature type="domain" description="DUF7507" evidence="4">
    <location>
        <begin position="1695"/>
        <end position="1792"/>
    </location>
</feature>
<feature type="domain" description="DUF7507" evidence="4">
    <location>
        <begin position="1112"/>
        <end position="1215"/>
    </location>
</feature>
<dbReference type="Gene3D" id="2.60.120.260">
    <property type="entry name" value="Galactose-binding domain-like"/>
    <property type="match status" value="1"/>
</dbReference>
<keyword evidence="2" id="KW-0812">Transmembrane</keyword>
<dbReference type="Pfam" id="PF24346">
    <property type="entry name" value="DUF7507"/>
    <property type="match status" value="6"/>
</dbReference>
<keyword evidence="6" id="KW-1185">Reference proteome</keyword>
<dbReference type="InterPro" id="IPR051172">
    <property type="entry name" value="Chlamydia_OmcB"/>
</dbReference>
<dbReference type="PANTHER" id="PTHR34819:SF3">
    <property type="entry name" value="CELL SURFACE PROTEIN"/>
    <property type="match status" value="1"/>
</dbReference>
<feature type="transmembrane region" description="Helical" evidence="2">
    <location>
        <begin position="1809"/>
        <end position="1836"/>
    </location>
</feature>
<reference evidence="5 6" key="1">
    <citation type="submission" date="2021-03" db="EMBL/GenBank/DDBJ databases">
        <title>Sequencing the genomes of 1000 actinobacteria strains.</title>
        <authorList>
            <person name="Klenk H.-P."/>
        </authorList>
    </citation>
    <scope>NUCLEOTIDE SEQUENCE [LARGE SCALE GENOMIC DNA]</scope>
    <source>
        <strain evidence="5 6">DSM 13468</strain>
    </source>
</reference>
<comment type="caution">
    <text evidence="5">The sequence shown here is derived from an EMBL/GenBank/DDBJ whole genome shotgun (WGS) entry which is preliminary data.</text>
</comment>
<evidence type="ECO:0000256" key="1">
    <source>
        <dbReference type="SAM" id="MobiDB-lite"/>
    </source>
</evidence>
<dbReference type="InterPro" id="IPR001434">
    <property type="entry name" value="OmcB-like_DUF11"/>
</dbReference>
<evidence type="ECO:0000259" key="3">
    <source>
        <dbReference type="Pfam" id="PF01345"/>
    </source>
</evidence>
<evidence type="ECO:0000259" key="4">
    <source>
        <dbReference type="Pfam" id="PF24346"/>
    </source>
</evidence>
<feature type="domain" description="DUF11" evidence="3">
    <location>
        <begin position="990"/>
        <end position="1106"/>
    </location>
</feature>
<dbReference type="InterPro" id="IPR047589">
    <property type="entry name" value="DUF11_rpt"/>
</dbReference>
<feature type="region of interest" description="Disordered" evidence="1">
    <location>
        <begin position="1087"/>
        <end position="1107"/>
    </location>
</feature>
<keyword evidence="2" id="KW-1133">Transmembrane helix</keyword>
<dbReference type="Gene3D" id="2.60.40.1170">
    <property type="entry name" value="Mu homology domain, subdomain B"/>
    <property type="match status" value="1"/>
</dbReference>
<feature type="domain" description="DUF7507" evidence="4">
    <location>
        <begin position="1359"/>
        <end position="1447"/>
    </location>
</feature>
<dbReference type="Pfam" id="PF01345">
    <property type="entry name" value="DUF11"/>
    <property type="match status" value="6"/>
</dbReference>
<feature type="domain" description="DUF7507" evidence="4">
    <location>
        <begin position="1581"/>
        <end position="1679"/>
    </location>
</feature>
<dbReference type="Gene3D" id="2.60.40.740">
    <property type="match status" value="1"/>
</dbReference>
<dbReference type="Proteomes" id="UP000703720">
    <property type="component" value="Unassembled WGS sequence"/>
</dbReference>
<feature type="domain" description="DUF11" evidence="3">
    <location>
        <begin position="749"/>
        <end position="863"/>
    </location>
</feature>
<feature type="compositionally biased region" description="Low complexity" evidence="1">
    <location>
        <begin position="1087"/>
        <end position="1104"/>
    </location>
</feature>
<organism evidence="5 6">
    <name type="scientific">Microbacterium phyllosphaerae</name>
    <dbReference type="NCBI Taxonomy" id="124798"/>
    <lineage>
        <taxon>Bacteria</taxon>
        <taxon>Bacillati</taxon>
        <taxon>Actinomycetota</taxon>
        <taxon>Actinomycetes</taxon>
        <taxon>Micrococcales</taxon>
        <taxon>Microbacteriaceae</taxon>
        <taxon>Microbacterium</taxon>
    </lineage>
</organism>
<keyword evidence="2" id="KW-0472">Membrane</keyword>
<evidence type="ECO:0000313" key="6">
    <source>
        <dbReference type="Proteomes" id="UP000703720"/>
    </source>
</evidence>
<feature type="domain" description="DUF7507" evidence="4">
    <location>
        <begin position="1239"/>
        <end position="1334"/>
    </location>
</feature>
<dbReference type="RefSeq" id="WP_210098827.1">
    <property type="nucleotide sequence ID" value="NZ_BAAAIO010000002.1"/>
</dbReference>
<feature type="domain" description="DUF11" evidence="3">
    <location>
        <begin position="499"/>
        <end position="615"/>
    </location>
</feature>
<feature type="domain" description="DUF11" evidence="3">
    <location>
        <begin position="374"/>
        <end position="491"/>
    </location>
</feature>
<dbReference type="Gene3D" id="2.60.40.10">
    <property type="entry name" value="Immunoglobulins"/>
    <property type="match status" value="3"/>
</dbReference>
<evidence type="ECO:0000256" key="2">
    <source>
        <dbReference type="SAM" id="Phobius"/>
    </source>
</evidence>
<sequence length="1850" mass="183358">MAAHAHSSIRRTIAGATAALLIAVGLTVVTETVAPTPASAAQNPTQCAGSLSLDNGSFEQPVFASGVIIADEALVPGWFTTATDNQIELWRSPGNPRNYPAGQGSQFAELNATQASTLYQDVATTPGQTLYWSLKHRGREGNDTMRVVIGVPGSTLTNVSGSLTDGTAAWGTHTGSYTVPAGQTTTRFGFQAVSSATGNASVGNLLDDIAFGTGPCLISTKSVANLTRGGTSAEIGDTLRYTVTTRNDGGNPALQSVSTDVLPAGIDFVPGSIRIVSGPGAGTLTDATGDDRGEYTSGNRTLRVRLGDGGTATAGGSVGVDAVTSYTFDAKVRTEAAGTTIVNEARVAFREPVTNIDRTSTTQEALTPVNQAADLAITKTLDTSPLVAGQPVTFTIGVTNNGPQTATGVTVTDAVPAGLTAVQATPSGGSCTVGATISCALPDLAVGAGATITVTGTVSPSFEPGAALTNTASVSGTRFDVNLANNTATASGSLTAISDVSVTKSFFPAVPVAGQNVTYTLITRNDGPSEARDVRLTDPLDPETAFVSVLSDQGTCTVASGIVDCAIGTLAPGAVVTTTIVVEIDADAAAVVQNSASVTSSTPDSDPTNNVDSTSFQPDIIADLAVTKTASAAQVAAGDTVDFTLAVSNLGDSDAVNAVLDDTLPAGFTVTGVTGPAGSDCSFTAGSIRCTWADLVVGGPVDVVVSTVVDSDAPVGVSTNTASIASPADDVNTANNSDSVDVEIVQSADLSIQKSAPATGTPGSAFTYTLVVTNDGPSVARGATLADTLPAGFTATSVDDAGCSIGAGAVTCSVGDLAPGDSVTVNVTGTWAATASGTIRNTATTTSATPDPSTANNTSSVDVALTPSADVSVVKTTSTPSIPLRGEASFVITVRNDGPSAAAGVVVTEVAPAGLEVTSAAPSAGTWSPADHQWTVGTLLPGESATLAVTATATVVGTLTNTATATSPTPDPDPSDNTGTSTVIVTPSADLSIVKTSSVNPAPVNGSITYTIVVTNGGPSPASAVAIADSLPAGLLNPTTPTAGCSITAAQLDCAVGALAVGATFTATVSGTVDPAIASAALSNTATVTSTTPDPDPSDNSSTVEVPVSGTPRVELVKTAGAPVDANGNGRTDVGDTVAYTFTVRNTGDVTLTSAAITDPLLGGAVACAAFGAPLAPGASVTCAPVDYVLTQQDIDEGTVHNEASVTAESALGTATDGAEADVIVPAVNSVVLTKVPSLVDDADSSSDVTAGDTIAYTFTVTNTGTTTLTDAQISDPMLGGPVVCAALAGASLAPGASVTCAPVDYTLTQGDIDEGIVRNTASVTADAPVGTVTDTASASADIERTAGIDLQKNVGQVQDANGDGFIGAGDTVQYSFTVRNTGNTTLDDVEITDPLLGDDALCAVDELAVGAANDCGPFTYTLTQADIENGSRPNTATATGTGPLGAVRDDASAEIVFVGTPGISLTKTPGEPVDANDDGMIGAGDTIAYSFRIRNTGTTVLTDIVLDDPLLGGIVDCPALDGLALVPTDVVDCGPVEYLLTQDDVDAGIVRNTATVTGQSVAGSAESADDADVTVIGTDALTLLKSAAAVVDANGNGRTDAGDTIAYTFTVTNSGTTRLTDVAVSDPRLDGDVVCDTTDLAPGDSALCTGPAAVITQAEIDAGQIVNTATATGTGTGDVPPSAEDTVTTPLEVQPAIALAKTGGEYADVNGNGKVDAGDTVQFRFTVTNTGARTLTAIAIDDPKLGATLACEIADLAPGDTAACGPIGYTLTTADVASGKVVNVATVSGAAGTVVVTAAATATVDLDVLAVTGGVITGLGWALALLAVGALVLFVSRVRRRETEHSLTD</sequence>
<accession>A0ABS4WUE2</accession>
<dbReference type="PANTHER" id="PTHR34819">
    <property type="entry name" value="LARGE CYSTEINE-RICH PERIPLASMIC PROTEIN OMCB"/>
    <property type="match status" value="1"/>
</dbReference>
<name>A0ABS4WUE2_9MICO</name>
<gene>
    <name evidence="5" type="ORF">JOF42_003316</name>
</gene>
<feature type="domain" description="DUF11" evidence="3">
    <location>
        <begin position="623"/>
        <end position="742"/>
    </location>
</feature>
<dbReference type="NCBIfam" id="TIGR01451">
    <property type="entry name" value="B_ant_repeat"/>
    <property type="match status" value="11"/>
</dbReference>
<evidence type="ECO:0000313" key="5">
    <source>
        <dbReference type="EMBL" id="MBP2379821.1"/>
    </source>
</evidence>
<proteinExistence type="predicted"/>
<dbReference type="InterPro" id="IPR055354">
    <property type="entry name" value="DUF7507"/>
</dbReference>
<protein>
    <submittedName>
        <fullName evidence="5">Repeat protein (TIGR01451 family)</fullName>
    </submittedName>
</protein>
<dbReference type="InterPro" id="IPR013783">
    <property type="entry name" value="Ig-like_fold"/>
</dbReference>
<dbReference type="EMBL" id="JAGIOA010000001">
    <property type="protein sequence ID" value="MBP2379821.1"/>
    <property type="molecule type" value="Genomic_DNA"/>
</dbReference>
<feature type="domain" description="DUF7507" evidence="4">
    <location>
        <begin position="1461"/>
        <end position="1566"/>
    </location>
</feature>
<feature type="domain" description="DUF11" evidence="3">
    <location>
        <begin position="870"/>
        <end position="983"/>
    </location>
</feature>